<evidence type="ECO:0000256" key="13">
    <source>
        <dbReference type="SAM" id="SignalP"/>
    </source>
</evidence>
<dbReference type="Pfam" id="PF10149">
    <property type="entry name" value="TM231"/>
    <property type="match status" value="1"/>
</dbReference>
<evidence type="ECO:0000256" key="12">
    <source>
        <dbReference type="SAM" id="Phobius"/>
    </source>
</evidence>
<protein>
    <recommendedName>
        <fullName evidence="3">Transmembrane protein 231</fullName>
    </recommendedName>
</protein>
<comment type="similarity">
    <text evidence="2">Belongs to the TMEM231 family.</text>
</comment>
<reference evidence="14 15" key="1">
    <citation type="submission" date="2023-11" db="EMBL/GenBank/DDBJ databases">
        <authorList>
            <person name="Okamura Y."/>
        </authorList>
    </citation>
    <scope>NUCLEOTIDE SEQUENCE [LARGE SCALE GENOMIC DNA]</scope>
</reference>
<keyword evidence="15" id="KW-1185">Reference proteome</keyword>
<keyword evidence="6 12" id="KW-1133">Transmembrane helix</keyword>
<keyword evidence="9" id="KW-0325">Glycoprotein</keyword>
<evidence type="ECO:0000256" key="9">
    <source>
        <dbReference type="ARBA" id="ARBA00023180"/>
    </source>
</evidence>
<accession>A0AAV1JMZ4</accession>
<comment type="caution">
    <text evidence="14">The sequence shown here is derived from an EMBL/GenBank/DDBJ whole genome shotgun (WGS) entry which is preliminary data.</text>
</comment>
<dbReference type="PANTHER" id="PTHR14605">
    <property type="entry name" value="CHST5 PROTEIN"/>
    <property type="match status" value="1"/>
</dbReference>
<gene>
    <name evidence="14" type="ORF">LNINA_LOCUS9304</name>
</gene>
<keyword evidence="5 12" id="KW-0812">Transmembrane</keyword>
<evidence type="ECO:0000256" key="3">
    <source>
        <dbReference type="ARBA" id="ARBA00015087"/>
    </source>
</evidence>
<comment type="subcellular location">
    <subcellularLocation>
        <location evidence="1">Cell projection</location>
        <location evidence="1">Cilium membrane</location>
        <topology evidence="1">Multi-pass membrane protein</topology>
    </subcellularLocation>
</comment>
<sequence length="282" mass="33216">MLFTLITSILNVILPFLIAHRSRGFWLNSHYFYEQPAVRPTFEYLLVGDTEDPYHTVICGSGNNLTKEFENQCREIQLQEYDPNNDGKTDVINFKIKLDLVENHTITSIILILGLDFHLMTICPLQMQTFALVSKEFNNPTSGVKYNAYLELVQTSHLSCLRHHLDSKYNISLLANTDFSEEQAIDIMINSYFMREVTTQVKPYFVRSQHGYTGTMKIDLFLKIPEMKILYTPSFLQEVKWAWPQYLSLAITFYWIFNRIKRFVFNNRLLMAWEIIPWKKIP</sequence>
<dbReference type="GO" id="GO:0060271">
    <property type="term" value="P:cilium assembly"/>
    <property type="evidence" value="ECO:0007669"/>
    <property type="project" value="TreeGrafter"/>
</dbReference>
<dbReference type="GO" id="GO:0035869">
    <property type="term" value="C:ciliary transition zone"/>
    <property type="evidence" value="ECO:0007669"/>
    <property type="project" value="TreeGrafter"/>
</dbReference>
<evidence type="ECO:0000256" key="1">
    <source>
        <dbReference type="ARBA" id="ARBA00004272"/>
    </source>
</evidence>
<organism evidence="14 15">
    <name type="scientific">Leptosia nina</name>
    <dbReference type="NCBI Taxonomy" id="320188"/>
    <lineage>
        <taxon>Eukaryota</taxon>
        <taxon>Metazoa</taxon>
        <taxon>Ecdysozoa</taxon>
        <taxon>Arthropoda</taxon>
        <taxon>Hexapoda</taxon>
        <taxon>Insecta</taxon>
        <taxon>Pterygota</taxon>
        <taxon>Neoptera</taxon>
        <taxon>Endopterygota</taxon>
        <taxon>Lepidoptera</taxon>
        <taxon>Glossata</taxon>
        <taxon>Ditrysia</taxon>
        <taxon>Papilionoidea</taxon>
        <taxon>Pieridae</taxon>
        <taxon>Pierinae</taxon>
        <taxon>Leptosia</taxon>
    </lineage>
</organism>
<evidence type="ECO:0000256" key="5">
    <source>
        <dbReference type="ARBA" id="ARBA00022692"/>
    </source>
</evidence>
<dbReference type="GO" id="GO:0060170">
    <property type="term" value="C:ciliary membrane"/>
    <property type="evidence" value="ECO:0007669"/>
    <property type="project" value="UniProtKB-SubCell"/>
</dbReference>
<keyword evidence="10" id="KW-0966">Cell projection</keyword>
<evidence type="ECO:0000256" key="10">
    <source>
        <dbReference type="ARBA" id="ARBA00023273"/>
    </source>
</evidence>
<evidence type="ECO:0000313" key="14">
    <source>
        <dbReference type="EMBL" id="CAK1550056.1"/>
    </source>
</evidence>
<keyword evidence="8 12" id="KW-0472">Membrane</keyword>
<dbReference type="EMBL" id="CAVLEF010000040">
    <property type="protein sequence ID" value="CAK1550056.1"/>
    <property type="molecule type" value="Genomic_DNA"/>
</dbReference>
<dbReference type="InterPro" id="IPR019306">
    <property type="entry name" value="TMEM231"/>
</dbReference>
<evidence type="ECO:0000256" key="8">
    <source>
        <dbReference type="ARBA" id="ARBA00023136"/>
    </source>
</evidence>
<evidence type="ECO:0000256" key="7">
    <source>
        <dbReference type="ARBA" id="ARBA00023069"/>
    </source>
</evidence>
<evidence type="ECO:0000256" key="2">
    <source>
        <dbReference type="ARBA" id="ARBA00009082"/>
    </source>
</evidence>
<dbReference type="AlphaFoldDB" id="A0AAV1JMZ4"/>
<proteinExistence type="inferred from homology"/>
<feature type="chain" id="PRO_5043471841" description="Transmembrane protein 231" evidence="13">
    <location>
        <begin position="25"/>
        <end position="282"/>
    </location>
</feature>
<dbReference type="Proteomes" id="UP001497472">
    <property type="component" value="Unassembled WGS sequence"/>
</dbReference>
<keyword evidence="7" id="KW-0969">Cilium</keyword>
<evidence type="ECO:0000313" key="15">
    <source>
        <dbReference type="Proteomes" id="UP001497472"/>
    </source>
</evidence>
<keyword evidence="4" id="KW-1003">Cell membrane</keyword>
<name>A0AAV1JMZ4_9NEOP</name>
<dbReference type="GO" id="GO:0032880">
    <property type="term" value="P:regulation of protein localization"/>
    <property type="evidence" value="ECO:0007669"/>
    <property type="project" value="TreeGrafter"/>
</dbReference>
<comment type="function">
    <text evidence="11">Transmembrane component of the tectonic-like complex, a complex localized at the transition zone of primary cilia and acting as a barrier that prevents diffusion of transmembrane proteins between the cilia and plasma membranes. Required for ciliogenesis and sonic hedgehog/SHH signaling.</text>
</comment>
<feature type="signal peptide" evidence="13">
    <location>
        <begin position="1"/>
        <end position="24"/>
    </location>
</feature>
<dbReference type="PANTHER" id="PTHR14605:SF1">
    <property type="entry name" value="TRANSMEMBRANE PROTEIN 231"/>
    <property type="match status" value="1"/>
</dbReference>
<feature type="transmembrane region" description="Helical" evidence="12">
    <location>
        <begin position="241"/>
        <end position="257"/>
    </location>
</feature>
<evidence type="ECO:0000256" key="4">
    <source>
        <dbReference type="ARBA" id="ARBA00022475"/>
    </source>
</evidence>
<evidence type="ECO:0000256" key="11">
    <source>
        <dbReference type="ARBA" id="ARBA00024803"/>
    </source>
</evidence>
<evidence type="ECO:0000256" key="6">
    <source>
        <dbReference type="ARBA" id="ARBA00022989"/>
    </source>
</evidence>
<keyword evidence="13" id="KW-0732">Signal</keyword>